<dbReference type="Gene3D" id="3.30.70.330">
    <property type="match status" value="2"/>
</dbReference>
<dbReference type="PANTHER" id="PTHR48032">
    <property type="entry name" value="RNA-BINDING PROTEIN MUSASHI HOMOLOG RBP6"/>
    <property type="match status" value="1"/>
</dbReference>
<feature type="non-terminal residue" evidence="6">
    <location>
        <position position="250"/>
    </location>
</feature>
<evidence type="ECO:0000256" key="3">
    <source>
        <dbReference type="PROSITE-ProRule" id="PRU00176"/>
    </source>
</evidence>
<dbReference type="AlphaFoldDB" id="A0AAV2BDJ1"/>
<keyword evidence="2 3" id="KW-0694">RNA-binding</keyword>
<proteinExistence type="predicted"/>
<evidence type="ECO:0000256" key="4">
    <source>
        <dbReference type="SAM" id="MobiDB-lite"/>
    </source>
</evidence>
<feature type="region of interest" description="Disordered" evidence="4">
    <location>
        <begin position="171"/>
        <end position="232"/>
    </location>
</feature>
<feature type="compositionally biased region" description="Polar residues" evidence="4">
    <location>
        <begin position="217"/>
        <end position="232"/>
    </location>
</feature>
<dbReference type="PROSITE" id="PS50102">
    <property type="entry name" value="RRM"/>
    <property type="match status" value="2"/>
</dbReference>
<dbReference type="GO" id="GO:0003729">
    <property type="term" value="F:mRNA binding"/>
    <property type="evidence" value="ECO:0007669"/>
    <property type="project" value="TreeGrafter"/>
</dbReference>
<comment type="caution">
    <text evidence="6">The sequence shown here is derived from an EMBL/GenBank/DDBJ whole genome shotgun (WGS) entry which is preliminary data.</text>
</comment>
<keyword evidence="7" id="KW-1185">Reference proteome</keyword>
<dbReference type="GO" id="GO:0006417">
    <property type="term" value="P:regulation of translation"/>
    <property type="evidence" value="ECO:0007669"/>
    <property type="project" value="TreeGrafter"/>
</dbReference>
<dbReference type="InterPro" id="IPR012677">
    <property type="entry name" value="Nucleotide-bd_a/b_plait_sf"/>
</dbReference>
<dbReference type="Proteomes" id="UP001497382">
    <property type="component" value="Unassembled WGS sequence"/>
</dbReference>
<gene>
    <name evidence="6" type="ORF">LARSCL_LOCUS18349</name>
</gene>
<dbReference type="PANTHER" id="PTHR48032:SF6">
    <property type="entry name" value="RNA-BINDING (RRM_RBD_RNP MOTIFS) FAMILY PROTEIN"/>
    <property type="match status" value="1"/>
</dbReference>
<organism evidence="6 7">
    <name type="scientific">Larinioides sclopetarius</name>
    <dbReference type="NCBI Taxonomy" id="280406"/>
    <lineage>
        <taxon>Eukaryota</taxon>
        <taxon>Metazoa</taxon>
        <taxon>Ecdysozoa</taxon>
        <taxon>Arthropoda</taxon>
        <taxon>Chelicerata</taxon>
        <taxon>Arachnida</taxon>
        <taxon>Araneae</taxon>
        <taxon>Araneomorphae</taxon>
        <taxon>Entelegynae</taxon>
        <taxon>Araneoidea</taxon>
        <taxon>Araneidae</taxon>
        <taxon>Larinioides</taxon>
    </lineage>
</organism>
<dbReference type="SMART" id="SM00360">
    <property type="entry name" value="RRM"/>
    <property type="match status" value="2"/>
</dbReference>
<dbReference type="SUPFAM" id="SSF54928">
    <property type="entry name" value="RNA-binding domain, RBD"/>
    <property type="match status" value="2"/>
</dbReference>
<feature type="domain" description="RRM" evidence="5">
    <location>
        <begin position="3"/>
        <end position="86"/>
    </location>
</feature>
<dbReference type="Pfam" id="PF00076">
    <property type="entry name" value="RRM_1"/>
    <property type="match status" value="2"/>
</dbReference>
<evidence type="ECO:0000256" key="1">
    <source>
        <dbReference type="ARBA" id="ARBA00022737"/>
    </source>
</evidence>
<sequence>MKSEIFVKGFGTLATEDSLRNYFSLYGEVTEGIIVRNDDGKSRGFGFVTFKNPDSVNAVLQSRPHEINGQRVTMSRRIIRIVRSVERRAPSTHGEVFLGGLPPDVTERDIRSSFSKFGQINKVTIMWNHRKRKCRGYGFLSFEHQDSIDEACAERFVNIKGKRVECKRSEPAVFNQRRNPAQELGSDGQNGRTPTPEDETAVNQPTQPYYMQGATGDDSQPSTSGYTRTQSRAQHPSLTFILVDARVVYS</sequence>
<accession>A0AAV2BDJ1</accession>
<evidence type="ECO:0000313" key="7">
    <source>
        <dbReference type="Proteomes" id="UP001497382"/>
    </source>
</evidence>
<reference evidence="6 7" key="1">
    <citation type="submission" date="2024-04" db="EMBL/GenBank/DDBJ databases">
        <authorList>
            <person name="Rising A."/>
            <person name="Reimegard J."/>
            <person name="Sonavane S."/>
            <person name="Akerstrom W."/>
            <person name="Nylinder S."/>
            <person name="Hedman E."/>
            <person name="Kallberg Y."/>
        </authorList>
    </citation>
    <scope>NUCLEOTIDE SEQUENCE [LARGE SCALE GENOMIC DNA]</scope>
</reference>
<evidence type="ECO:0000313" key="6">
    <source>
        <dbReference type="EMBL" id="CAL1293699.1"/>
    </source>
</evidence>
<dbReference type="EMBL" id="CAXIEN010000333">
    <property type="protein sequence ID" value="CAL1293699.1"/>
    <property type="molecule type" value="Genomic_DNA"/>
</dbReference>
<dbReference type="InterPro" id="IPR000504">
    <property type="entry name" value="RRM_dom"/>
</dbReference>
<dbReference type="InterPro" id="IPR035979">
    <property type="entry name" value="RBD_domain_sf"/>
</dbReference>
<feature type="domain" description="RRM" evidence="5">
    <location>
        <begin position="94"/>
        <end position="171"/>
    </location>
</feature>
<evidence type="ECO:0000256" key="2">
    <source>
        <dbReference type="ARBA" id="ARBA00022884"/>
    </source>
</evidence>
<protein>
    <recommendedName>
        <fullName evidence="5">RRM domain-containing protein</fullName>
    </recommendedName>
</protein>
<name>A0AAV2BDJ1_9ARAC</name>
<keyword evidence="1" id="KW-0677">Repeat</keyword>
<evidence type="ECO:0000259" key="5">
    <source>
        <dbReference type="PROSITE" id="PS50102"/>
    </source>
</evidence>